<dbReference type="STRING" id="178035.A0A154NXI1"/>
<dbReference type="InterPro" id="IPR015816">
    <property type="entry name" value="Vitellinogen_b-sht_N"/>
</dbReference>
<accession>A0A154NXI1</accession>
<dbReference type="InterPro" id="IPR015819">
    <property type="entry name" value="Lipid_transp_b-sht_shell"/>
</dbReference>
<dbReference type="EMBL" id="KQ434778">
    <property type="protein sequence ID" value="KZC04313.1"/>
    <property type="molecule type" value="Genomic_DNA"/>
</dbReference>
<dbReference type="OrthoDB" id="7699769at2759"/>
<dbReference type="Gene3D" id="2.30.230.10">
    <property type="entry name" value="Lipovitellin, beta-sheet shell regions, chain A"/>
    <property type="match status" value="2"/>
</dbReference>
<gene>
    <name evidence="1" type="ORF">WN55_02674</name>
</gene>
<dbReference type="AlphaFoldDB" id="A0A154NXI1"/>
<sequence>MSPRAYPMDLSLSSRRWSSVQHWRLRLNDSRPTLPLLVLRGTEEEPEGSGCAQDFRPVRLPNNDDQWKNGPEYTFNATIGTIASIDYDHLLGLQEDDQSEDYYRGSSVTTQLKCRPREPDRLRCRFENTKITLLNASIFEPDAVIPAEDATYRSFGFGNVSFEIEFDQNGIKSYEFENDSEIMVDRTASMCRLIAGHLNLWPKMGEVKRIKRLENTTVGECPVSYDTEKVNLDNWTTIREYLLTKPLNMQMKKGLQIRKVIHLDECLPHPVYFFGTRYTFDVVPFESIQKLVPAHVAVDEDAHQASDWQRYGPECTYDVLVNMSLSNVDDKDDRTCMTTVTELRCRPKGSDTLSCRFANSKMFSLDVRGDVCPEVDRFIPNNDRFRDPFEVRFNSLGIENLVVPRNISSGRLDIIRDIVGQLNIGFELEKGKQRFVATEKSSVGNCEVEIKMSRPGYGRGSDRKMEQDMDIVFEPERPEIVPLNRAMLDIEKVRQIKKCSEKSLHFFGTNVNPNLEKNIYFVMTTSVTRIRISEKGMTSCTESTGTLNAVNKAITMPINQKISLSLRSITPAQSSLPDIMNPASTSLYGFRNIKH</sequence>
<organism evidence="1 2">
    <name type="scientific">Dufourea novaeangliae</name>
    <name type="common">Sweat bee</name>
    <dbReference type="NCBI Taxonomy" id="178035"/>
    <lineage>
        <taxon>Eukaryota</taxon>
        <taxon>Metazoa</taxon>
        <taxon>Ecdysozoa</taxon>
        <taxon>Arthropoda</taxon>
        <taxon>Hexapoda</taxon>
        <taxon>Insecta</taxon>
        <taxon>Pterygota</taxon>
        <taxon>Neoptera</taxon>
        <taxon>Endopterygota</taxon>
        <taxon>Hymenoptera</taxon>
        <taxon>Apocrita</taxon>
        <taxon>Aculeata</taxon>
        <taxon>Apoidea</taxon>
        <taxon>Anthophila</taxon>
        <taxon>Halictidae</taxon>
        <taxon>Rophitinae</taxon>
        <taxon>Dufourea</taxon>
    </lineage>
</organism>
<evidence type="ECO:0000313" key="2">
    <source>
        <dbReference type="Proteomes" id="UP000076502"/>
    </source>
</evidence>
<proteinExistence type="predicted"/>
<evidence type="ECO:0000313" key="1">
    <source>
        <dbReference type="EMBL" id="KZC04313.1"/>
    </source>
</evidence>
<dbReference type="Proteomes" id="UP000076502">
    <property type="component" value="Unassembled WGS sequence"/>
</dbReference>
<protein>
    <submittedName>
        <fullName evidence="1">Vitellogenin</fullName>
    </submittedName>
</protein>
<name>A0A154NXI1_DUFNO</name>
<keyword evidence="2" id="KW-1185">Reference proteome</keyword>
<dbReference type="GO" id="GO:0005319">
    <property type="term" value="F:lipid transporter activity"/>
    <property type="evidence" value="ECO:0007669"/>
    <property type="project" value="InterPro"/>
</dbReference>
<dbReference type="SUPFAM" id="SSF56968">
    <property type="entry name" value="Lipovitellin-phosvitin complex, beta-sheet shell regions"/>
    <property type="match status" value="2"/>
</dbReference>
<reference evidence="1 2" key="1">
    <citation type="submission" date="2015-07" db="EMBL/GenBank/DDBJ databases">
        <title>The genome of Dufourea novaeangliae.</title>
        <authorList>
            <person name="Pan H."/>
            <person name="Kapheim K."/>
        </authorList>
    </citation>
    <scope>NUCLEOTIDE SEQUENCE [LARGE SCALE GENOMIC DNA]</scope>
    <source>
        <strain evidence="1">0120121106</strain>
        <tissue evidence="1">Whole body</tissue>
    </source>
</reference>